<protein>
    <submittedName>
        <fullName evidence="1">Uncharacterized protein</fullName>
    </submittedName>
</protein>
<dbReference type="KEGG" id="vg:55613439"/>
<accession>A0A513PW94</accession>
<dbReference type="Proteomes" id="UP000320660">
    <property type="component" value="Segment"/>
</dbReference>
<evidence type="ECO:0000313" key="1">
    <source>
        <dbReference type="EMBL" id="QAU04226.1"/>
    </source>
</evidence>
<name>A0A513PW94_9CAUD</name>
<evidence type="ECO:0000313" key="2">
    <source>
        <dbReference type="Proteomes" id="UP000320660"/>
    </source>
</evidence>
<dbReference type="GeneID" id="55613439"/>
<reference evidence="1 2" key="1">
    <citation type="submission" date="2019-01" db="EMBL/GenBank/DDBJ databases">
        <authorList>
            <person name="Le T.S."/>
            <person name="Kurtboke I."/>
        </authorList>
    </citation>
    <scope>NUCLEOTIDE SEQUENCE [LARGE SCALE GENOMIC DNA]</scope>
</reference>
<organism evidence="1 2">
    <name type="scientific">Vibrio phage 2 TSL-2019</name>
    <dbReference type="NCBI Taxonomy" id="2508172"/>
    <lineage>
        <taxon>Viruses</taxon>
        <taxon>Duplodnaviria</taxon>
        <taxon>Heunggongvirae</taxon>
        <taxon>Uroviricota</taxon>
        <taxon>Caudoviricetes</taxon>
        <taxon>Chimalliviridae</taxon>
        <taxon>Gorgonvirinae</taxon>
        <taxon>Aphroditevirus</taxon>
        <taxon>Aphroditevirus av2TSL2019</taxon>
    </lineage>
</organism>
<sequence length="138" mass="15749">MSKPTNHKDKLDLGVVTKNYTEDRDLKDPPARLFRALLRKLESQGLNVSQLVLLLQEYIKWEVTTDDPAKAKSERNTLMGNIRAAFFKNDTMTFPKLLTGLSILQVKKYTLTLKVEMEDGKTVEVSETGRVHNARNTK</sequence>
<dbReference type="RefSeq" id="YP_009843173.1">
    <property type="nucleotide sequence ID" value="NC_048747.1"/>
</dbReference>
<keyword evidence="2" id="KW-1185">Reference proteome</keyword>
<dbReference type="EMBL" id="MK368614">
    <property type="protein sequence ID" value="QAU04226.1"/>
    <property type="molecule type" value="Genomic_DNA"/>
</dbReference>
<proteinExistence type="predicted"/>